<organism evidence="2 3">
    <name type="scientific">Halorientalis regularis</name>
    <dbReference type="NCBI Taxonomy" id="660518"/>
    <lineage>
        <taxon>Archaea</taxon>
        <taxon>Methanobacteriati</taxon>
        <taxon>Methanobacteriota</taxon>
        <taxon>Stenosarchaea group</taxon>
        <taxon>Halobacteria</taxon>
        <taxon>Halobacteriales</taxon>
        <taxon>Haloarculaceae</taxon>
        <taxon>Halorientalis</taxon>
    </lineage>
</organism>
<dbReference type="GO" id="GO:0005886">
    <property type="term" value="C:plasma membrane"/>
    <property type="evidence" value="ECO:0007669"/>
    <property type="project" value="UniProtKB-SubCell"/>
</dbReference>
<dbReference type="OrthoDB" id="330454at2157"/>
<dbReference type="GO" id="GO:0003834">
    <property type="term" value="F:beta-carotene 15,15'-dioxygenase activity"/>
    <property type="evidence" value="ECO:0007669"/>
    <property type="project" value="UniProtKB-EC"/>
</dbReference>
<keyword evidence="1" id="KW-0479">Metal-binding</keyword>
<feature type="binding site" evidence="1">
    <location>
        <position position="63"/>
    </location>
    <ligand>
        <name>Fe cation</name>
        <dbReference type="ChEBI" id="CHEBI:24875"/>
    </ligand>
</feature>
<dbReference type="Pfam" id="PF15461">
    <property type="entry name" value="BCD"/>
    <property type="match status" value="1"/>
</dbReference>
<keyword evidence="1" id="KW-0812">Transmembrane</keyword>
<dbReference type="GO" id="GO:0005506">
    <property type="term" value="F:iron ion binding"/>
    <property type="evidence" value="ECO:0007669"/>
    <property type="project" value="UniProtKB-UniRule"/>
</dbReference>
<dbReference type="Proteomes" id="UP000199076">
    <property type="component" value="Unassembled WGS sequence"/>
</dbReference>
<reference evidence="3" key="1">
    <citation type="submission" date="2016-10" db="EMBL/GenBank/DDBJ databases">
        <authorList>
            <person name="Varghese N."/>
            <person name="Submissions S."/>
        </authorList>
    </citation>
    <scope>NUCLEOTIDE SEQUENCE [LARGE SCALE GENOMIC DNA]</scope>
    <source>
        <strain evidence="3">IBRC-M 10760</strain>
    </source>
</reference>
<dbReference type="HAMAP" id="MF_02093">
    <property type="entry name" value="Beta_carotene_diox"/>
    <property type="match status" value="1"/>
</dbReference>
<gene>
    <name evidence="2" type="ORF">SAMN05216218_11117</name>
</gene>
<dbReference type="GO" id="GO:0010436">
    <property type="term" value="F:carotenoid dioxygenase activity"/>
    <property type="evidence" value="ECO:0007669"/>
    <property type="project" value="UniProtKB-UniRule"/>
</dbReference>
<dbReference type="EMBL" id="FNBK01000011">
    <property type="protein sequence ID" value="SDF89751.1"/>
    <property type="molecule type" value="Genomic_DNA"/>
</dbReference>
<keyword evidence="1" id="KW-0223">Dioxygenase</keyword>
<dbReference type="GO" id="GO:0016121">
    <property type="term" value="P:carotene catabolic process"/>
    <property type="evidence" value="ECO:0007669"/>
    <property type="project" value="UniProtKB-UniRule"/>
</dbReference>
<feature type="transmembrane region" description="Helical" evidence="1">
    <location>
        <begin position="289"/>
        <end position="308"/>
    </location>
</feature>
<keyword evidence="1" id="KW-0472">Membrane</keyword>
<dbReference type="NCBIfam" id="TIGR03753">
    <property type="entry name" value="blh_monoox"/>
    <property type="match status" value="1"/>
</dbReference>
<dbReference type="InterPro" id="IPR022270">
    <property type="entry name" value="Blh_diox"/>
</dbReference>
<feature type="transmembrane region" description="Helical" evidence="1">
    <location>
        <begin position="145"/>
        <end position="164"/>
    </location>
</feature>
<keyword evidence="2" id="KW-0503">Monooxygenase</keyword>
<proteinExistence type="inferred from homology"/>
<dbReference type="EC" id="1.13.11.63" evidence="1"/>
<dbReference type="GO" id="GO:0004497">
    <property type="term" value="F:monooxygenase activity"/>
    <property type="evidence" value="ECO:0007669"/>
    <property type="project" value="UniProtKB-KW"/>
</dbReference>
<protein>
    <recommendedName>
        <fullName evidence="1">Probable beta-carotene 15,15'-dioxygenase</fullName>
        <ecNumber evidence="1">1.13.11.63</ecNumber>
    </recommendedName>
</protein>
<evidence type="ECO:0000313" key="2">
    <source>
        <dbReference type="EMBL" id="SDF89751.1"/>
    </source>
</evidence>
<keyword evidence="1" id="KW-0560">Oxidoreductase</keyword>
<evidence type="ECO:0000313" key="3">
    <source>
        <dbReference type="Proteomes" id="UP000199076"/>
    </source>
</evidence>
<feature type="transmembrane region" description="Helical" evidence="1">
    <location>
        <begin position="110"/>
        <end position="133"/>
    </location>
</feature>
<name>A0A1G7PU41_9EURY</name>
<evidence type="ECO:0000256" key="1">
    <source>
        <dbReference type="HAMAP-Rule" id="MF_02093"/>
    </source>
</evidence>
<feature type="binding site" evidence="1">
    <location>
        <position position="258"/>
    </location>
    <ligand>
        <name>Fe cation</name>
        <dbReference type="ChEBI" id="CHEBI:24875"/>
    </ligand>
</feature>
<comment type="cofactor">
    <cofactor evidence="1">
        <name>Fe(2+)</name>
        <dbReference type="ChEBI" id="CHEBI:29033"/>
    </cofactor>
</comment>
<comment type="subcellular location">
    <subcellularLocation>
        <location evidence="1">Cell membrane</location>
        <topology evidence="1">Multi-pass membrane protein</topology>
    </subcellularLocation>
</comment>
<comment type="catalytic activity">
    <reaction evidence="1">
        <text>all-trans-beta-carotene + O2 = 2 all-trans-retinal</text>
        <dbReference type="Rhea" id="RHEA:32887"/>
        <dbReference type="ChEBI" id="CHEBI:15379"/>
        <dbReference type="ChEBI" id="CHEBI:17579"/>
        <dbReference type="ChEBI" id="CHEBI:17898"/>
        <dbReference type="EC" id="1.13.11.63"/>
    </reaction>
</comment>
<feature type="transmembrane region" description="Helical" evidence="1">
    <location>
        <begin position="314"/>
        <end position="338"/>
    </location>
</feature>
<feature type="binding site" evidence="1">
    <location>
        <position position="254"/>
    </location>
    <ligand>
        <name>Fe cation</name>
        <dbReference type="ChEBI" id="CHEBI:24875"/>
    </ligand>
</feature>
<dbReference type="AlphaFoldDB" id="A0A1G7PU41"/>
<keyword evidence="1" id="KW-1003">Cell membrane</keyword>
<comment type="function">
    <text evidence="1">Catalyzes the cleavage of beta-carotene at its central double bond (15,15') to yield two molecules of all-trans-retinal.</text>
</comment>
<feature type="transmembrane region" description="Helical" evidence="1">
    <location>
        <begin position="170"/>
        <end position="189"/>
    </location>
</feature>
<feature type="binding site" evidence="1">
    <location>
        <position position="120"/>
    </location>
    <ligand>
        <name>Fe cation</name>
        <dbReference type="ChEBI" id="CHEBI:24875"/>
    </ligand>
</feature>
<feature type="transmembrane region" description="Helical" evidence="1">
    <location>
        <begin position="49"/>
        <end position="71"/>
    </location>
</feature>
<accession>A0A1G7PU41</accession>
<sequence>MIRTAPGVDLDGSIRATLTRGVLWPSWVLTAALIVPFGFGVTVPPVVQYVPLVASVLVLGLPHGAIDHLALPRVRGQDPTLRAIAGVFALYGILGVVYAVVWFLAPAAAFALFILLTWAHWGQGDLYALLAVLDADYLSTRAERALAVVVRGGLPMLVPLLFFPDWYRRVANALISLFALGSTASLAWVFQLDTRLALGVGYAAVIVGYLVLTGVRAGARSVWFVDAGEVALLVVFFALVQPVLAVGVYFCVWHAYRHIARLLPLEPTSRAALDDHQLRPALARFAREATPLTLASLALLGGFYLLVPNPPADILGWVGLYLVLIAVLTLPHVAVVTLMDREQGVWTTGR</sequence>
<feature type="transmembrane region" description="Helical" evidence="1">
    <location>
        <begin position="196"/>
        <end position="218"/>
    </location>
</feature>
<feature type="transmembrane region" description="Helical" evidence="1">
    <location>
        <begin position="230"/>
        <end position="252"/>
    </location>
</feature>
<feature type="transmembrane region" description="Helical" evidence="1">
    <location>
        <begin position="21"/>
        <end position="43"/>
    </location>
</feature>
<dbReference type="STRING" id="660518.SAMN05216218_11117"/>
<keyword evidence="1" id="KW-0408">Iron</keyword>
<keyword evidence="3" id="KW-1185">Reference proteome</keyword>
<comment type="similarity">
    <text evidence="1">Belongs to the Brp/Blh beta-carotene diooxygenase family.</text>
</comment>
<keyword evidence="1" id="KW-1133">Transmembrane helix</keyword>